<organism evidence="2 3">
    <name type="scientific">Endozoicomonas elysicola</name>
    <dbReference type="NCBI Taxonomy" id="305900"/>
    <lineage>
        <taxon>Bacteria</taxon>
        <taxon>Pseudomonadati</taxon>
        <taxon>Pseudomonadota</taxon>
        <taxon>Gammaproteobacteria</taxon>
        <taxon>Oceanospirillales</taxon>
        <taxon>Endozoicomonadaceae</taxon>
        <taxon>Endozoicomonas</taxon>
    </lineage>
</organism>
<evidence type="ECO:0000313" key="2">
    <source>
        <dbReference type="EMBL" id="KEI69571.1"/>
    </source>
</evidence>
<dbReference type="InterPro" id="IPR002539">
    <property type="entry name" value="MaoC-like_dom"/>
</dbReference>
<dbReference type="SUPFAM" id="SSF54637">
    <property type="entry name" value="Thioesterase/thiol ester dehydrase-isomerase"/>
    <property type="match status" value="2"/>
</dbReference>
<dbReference type="GO" id="GO:0003857">
    <property type="term" value="F:(3S)-3-hydroxyacyl-CoA dehydrogenase (NAD+) activity"/>
    <property type="evidence" value="ECO:0007669"/>
    <property type="project" value="TreeGrafter"/>
</dbReference>
<dbReference type="InterPro" id="IPR029069">
    <property type="entry name" value="HotDog_dom_sf"/>
</dbReference>
<dbReference type="STRING" id="305900.GV64_01390"/>
<dbReference type="eggNOG" id="COG2030">
    <property type="taxonomic scope" value="Bacteria"/>
</dbReference>
<dbReference type="AlphaFoldDB" id="A0A081K5Z5"/>
<proteinExistence type="predicted"/>
<dbReference type="GO" id="GO:0004300">
    <property type="term" value="F:enoyl-CoA hydratase activity"/>
    <property type="evidence" value="ECO:0007669"/>
    <property type="project" value="TreeGrafter"/>
</dbReference>
<evidence type="ECO:0000259" key="1">
    <source>
        <dbReference type="Pfam" id="PF01575"/>
    </source>
</evidence>
<feature type="domain" description="MaoC-like" evidence="1">
    <location>
        <begin position="158"/>
        <end position="266"/>
    </location>
</feature>
<dbReference type="RefSeq" id="WP_020581995.1">
    <property type="nucleotide sequence ID" value="NZ_JOJP01000001.1"/>
</dbReference>
<dbReference type="GO" id="GO:0044594">
    <property type="term" value="F:17-beta-hydroxysteroid dehydrogenase (NAD+) activity"/>
    <property type="evidence" value="ECO:0007669"/>
    <property type="project" value="TreeGrafter"/>
</dbReference>
<dbReference type="PANTHER" id="PTHR13078:SF56">
    <property type="entry name" value="PEROXISOMAL MULTIFUNCTIONAL ENZYME TYPE 2"/>
    <property type="match status" value="1"/>
</dbReference>
<dbReference type="GO" id="GO:0006635">
    <property type="term" value="P:fatty acid beta-oxidation"/>
    <property type="evidence" value="ECO:0007669"/>
    <property type="project" value="TreeGrafter"/>
</dbReference>
<dbReference type="Gene3D" id="3.10.129.10">
    <property type="entry name" value="Hotdog Thioesterase"/>
    <property type="match status" value="2"/>
</dbReference>
<comment type="caution">
    <text evidence="2">The sequence shown here is derived from an EMBL/GenBank/DDBJ whole genome shotgun (WGS) entry which is preliminary data.</text>
</comment>
<sequence length="283" mass="32193">MTINTDLVGKVYGPYETQYDLNDLLAFGVGSGAAQDGKTDLDWAFEKDLKVNPVFLATIDASDKVTEDINFGFNWDGVLHWGIDMKFHHPFVKKAGKLTTNITLTGLYDRGEGRGCLAQKTGETFDEDGNKLLTIDNWDICLYDGGFGGPKAPQDIVEMPDRAPDFEFDDHLNLNSALVFRLIGIYHHLHADWEYAKEFGYEKPFYMGLGLAGLAFRHITNQFMGRRPERMKRFKLRFTGVSYPGMDVRTQVWEMPDQSVRFRVVDANNPETILLNFALAEWQ</sequence>
<reference evidence="2 3" key="1">
    <citation type="submission" date="2014-06" db="EMBL/GenBank/DDBJ databases">
        <title>Whole Genome Sequences of Three Symbiotic Endozoicomonas Bacteria.</title>
        <authorList>
            <person name="Neave M.J."/>
            <person name="Apprill A."/>
            <person name="Voolstra C.R."/>
        </authorList>
    </citation>
    <scope>NUCLEOTIDE SEQUENCE [LARGE SCALE GENOMIC DNA]</scope>
    <source>
        <strain evidence="2 3">DSM 22380</strain>
    </source>
</reference>
<dbReference type="Pfam" id="PF01575">
    <property type="entry name" value="MaoC_dehydratas"/>
    <property type="match status" value="1"/>
</dbReference>
<evidence type="ECO:0000313" key="3">
    <source>
        <dbReference type="Proteomes" id="UP000027997"/>
    </source>
</evidence>
<protein>
    <submittedName>
        <fullName evidence="2">3-alpha,7-alpha, 12-alpha-trihydroxy-5-beta-cholest-24-enoyl-CoA hydratase</fullName>
    </submittedName>
</protein>
<dbReference type="Proteomes" id="UP000027997">
    <property type="component" value="Unassembled WGS sequence"/>
</dbReference>
<dbReference type="EMBL" id="JOJP01000001">
    <property type="protein sequence ID" value="KEI69571.1"/>
    <property type="molecule type" value="Genomic_DNA"/>
</dbReference>
<gene>
    <name evidence="2" type="ORF">GV64_01390</name>
</gene>
<dbReference type="PANTHER" id="PTHR13078">
    <property type="entry name" value="PEROXISOMAL MULTIFUNCTIONAL ENZYME TYPE 2-RELATED"/>
    <property type="match status" value="1"/>
</dbReference>
<keyword evidence="3" id="KW-1185">Reference proteome</keyword>
<name>A0A081K5Z5_9GAMM</name>
<accession>A0A081K5Z5</accession>